<reference evidence="1" key="1">
    <citation type="submission" date="2021-01" db="EMBL/GenBank/DDBJ databases">
        <authorList>
            <person name="Corre E."/>
            <person name="Pelletier E."/>
            <person name="Niang G."/>
            <person name="Scheremetjew M."/>
            <person name="Finn R."/>
            <person name="Kale V."/>
            <person name="Holt S."/>
            <person name="Cochrane G."/>
            <person name="Meng A."/>
            <person name="Brown T."/>
            <person name="Cohen L."/>
        </authorList>
    </citation>
    <scope>NUCLEOTIDE SEQUENCE</scope>
    <source>
        <strain evidence="1">Isolate 1302-5</strain>
    </source>
</reference>
<proteinExistence type="predicted"/>
<evidence type="ECO:0000313" key="1">
    <source>
        <dbReference type="EMBL" id="CAE2283242.1"/>
    </source>
</evidence>
<dbReference type="PROSITE" id="PS51257">
    <property type="entry name" value="PROKAR_LIPOPROTEIN"/>
    <property type="match status" value="1"/>
</dbReference>
<accession>A0A7S4K3Z1</accession>
<sequence length="345" mass="39333">MTHGKAPPNPAGSMSSCDGSLIVDWPKESIHCGALDRPANAPDSNRLIDKERDQYRCQVRFKKEADICLVRSVINMKEKYSAAYWYSQPEYKVMKREMLRNAHAKSSDEIRGLEHMLSMSDFEERHVAKERVICAVLVEQDRQLMAVGYRFNDSALEISSSNESRKAREHAFRMGALDAAAVAKYKREHHSMQLMQRVRKHLLSSPLLDSSEDRKISRRGPWRHSLIPDSAKNNNADTSYTHTHHHTIMPTTNSGRKKEATHQIDARKAKIWCSKERNVNKFENSFEREIINVAPSTSVAIASSNLLSGSHMDAKSISALYMKREARFSIRPGCSDMKKHPLLVE</sequence>
<dbReference type="AlphaFoldDB" id="A0A7S4K3Z1"/>
<dbReference type="EMBL" id="HBKQ01056828">
    <property type="protein sequence ID" value="CAE2283242.1"/>
    <property type="molecule type" value="Transcribed_RNA"/>
</dbReference>
<gene>
    <name evidence="1" type="ORF">OAUR00152_LOCUS38851</name>
</gene>
<organism evidence="1">
    <name type="scientific">Odontella aurita</name>
    <dbReference type="NCBI Taxonomy" id="265563"/>
    <lineage>
        <taxon>Eukaryota</taxon>
        <taxon>Sar</taxon>
        <taxon>Stramenopiles</taxon>
        <taxon>Ochrophyta</taxon>
        <taxon>Bacillariophyta</taxon>
        <taxon>Mediophyceae</taxon>
        <taxon>Biddulphiophycidae</taxon>
        <taxon>Eupodiscales</taxon>
        <taxon>Odontellaceae</taxon>
        <taxon>Odontella</taxon>
    </lineage>
</organism>
<name>A0A7S4K3Z1_9STRA</name>
<protein>
    <submittedName>
        <fullName evidence="1">Uncharacterized protein</fullName>
    </submittedName>
</protein>